<keyword evidence="2" id="KW-0732">Signal</keyword>
<sequence length="426" mass="45465">MSSTRRSPRTLAVLLALCLTGPALVACSGDDKAGETPAAAPADVGAEIQHALDRRAGAVRRAAPHAFARTVGGRRAFREQQETWYANVTQLPLARYRYRFDPGSLVRDGDGYWVTVDEVMQLDGYDAEPVVTPDRYRFAPAGGSGRMRLTSVTDRAWERAHQVQSQPWDLGPIEVRAGAGVLGIFDADSVASAGSLLSSIEAGIGDVSAWVPYDWSRSVVVYALSAPTFLDGLEDVPGDDPGDLDAVSFPAGAGTRFVLNPRVIGSPGADRDRLVRHELTHVAVGTHDDTAPVWLSEGLAEWVSVRPLAPEDRRLPDAALTAAEAGVGDLPDDASFNDDDSQAHYGLAWWAVEYVADSYGEDAPWLLLDALAEPGADEDQVLDEQFATSTSDLAKQADQLILATYAGATDGPEVVSSPSPEDTRSP</sequence>
<dbReference type="EMBL" id="BAABKM010000005">
    <property type="protein sequence ID" value="GAA4720038.1"/>
    <property type="molecule type" value="Genomic_DNA"/>
</dbReference>
<comment type="caution">
    <text evidence="3">The sequence shown here is derived from an EMBL/GenBank/DDBJ whole genome shotgun (WGS) entry which is preliminary data.</text>
</comment>
<gene>
    <name evidence="3" type="ORF">GCM10023349_45170</name>
</gene>
<evidence type="ECO:0000313" key="3">
    <source>
        <dbReference type="EMBL" id="GAA4720038.1"/>
    </source>
</evidence>
<reference evidence="4" key="1">
    <citation type="journal article" date="2019" name="Int. J. Syst. Evol. Microbiol.">
        <title>The Global Catalogue of Microorganisms (GCM) 10K type strain sequencing project: providing services to taxonomists for standard genome sequencing and annotation.</title>
        <authorList>
            <consortium name="The Broad Institute Genomics Platform"/>
            <consortium name="The Broad Institute Genome Sequencing Center for Infectious Disease"/>
            <person name="Wu L."/>
            <person name="Ma J."/>
        </authorList>
    </citation>
    <scope>NUCLEOTIDE SEQUENCE [LARGE SCALE GENOMIC DNA]</scope>
    <source>
        <strain evidence="4">JCM 18531</strain>
    </source>
</reference>
<dbReference type="Proteomes" id="UP001499974">
    <property type="component" value="Unassembled WGS sequence"/>
</dbReference>
<name>A0ABP8Y5R2_9ACTN</name>
<dbReference type="PROSITE" id="PS51257">
    <property type="entry name" value="PROKAR_LIPOPROTEIN"/>
    <property type="match status" value="1"/>
</dbReference>
<evidence type="ECO:0000313" key="4">
    <source>
        <dbReference type="Proteomes" id="UP001499974"/>
    </source>
</evidence>
<protein>
    <recommendedName>
        <fullName evidence="5">Peptidase MA-like domain-containing protein</fullName>
    </recommendedName>
</protein>
<feature type="signal peptide" evidence="2">
    <location>
        <begin position="1"/>
        <end position="25"/>
    </location>
</feature>
<keyword evidence="4" id="KW-1185">Reference proteome</keyword>
<feature type="chain" id="PRO_5046966011" description="Peptidase MA-like domain-containing protein" evidence="2">
    <location>
        <begin position="26"/>
        <end position="426"/>
    </location>
</feature>
<dbReference type="RefSeq" id="WP_345524014.1">
    <property type="nucleotide sequence ID" value="NZ_BAABKM010000005.1"/>
</dbReference>
<evidence type="ECO:0000256" key="2">
    <source>
        <dbReference type="SAM" id="SignalP"/>
    </source>
</evidence>
<accession>A0ABP8Y5R2</accession>
<organism evidence="3 4">
    <name type="scientific">Nocardioides conyzicola</name>
    <dbReference type="NCBI Taxonomy" id="1651781"/>
    <lineage>
        <taxon>Bacteria</taxon>
        <taxon>Bacillati</taxon>
        <taxon>Actinomycetota</taxon>
        <taxon>Actinomycetes</taxon>
        <taxon>Propionibacteriales</taxon>
        <taxon>Nocardioidaceae</taxon>
        <taxon>Nocardioides</taxon>
    </lineage>
</organism>
<evidence type="ECO:0000256" key="1">
    <source>
        <dbReference type="SAM" id="MobiDB-lite"/>
    </source>
</evidence>
<feature type="region of interest" description="Disordered" evidence="1">
    <location>
        <begin position="407"/>
        <end position="426"/>
    </location>
</feature>
<proteinExistence type="predicted"/>
<evidence type="ECO:0008006" key="5">
    <source>
        <dbReference type="Google" id="ProtNLM"/>
    </source>
</evidence>